<reference evidence="3" key="1">
    <citation type="submission" date="2019-09" db="EMBL/GenBank/DDBJ databases">
        <title>Draft genome information of white flower Hibiscus syriacus.</title>
        <authorList>
            <person name="Kim Y.-M."/>
        </authorList>
    </citation>
    <scope>NUCLEOTIDE SEQUENCE [LARGE SCALE GENOMIC DNA]</scope>
    <source>
        <strain evidence="3">YM2019G1</strain>
    </source>
</reference>
<dbReference type="EMBL" id="VEPZ02001532">
    <property type="protein sequence ID" value="KAE8669152.1"/>
    <property type="molecule type" value="Genomic_DNA"/>
</dbReference>
<evidence type="ECO:0000313" key="4">
    <source>
        <dbReference type="Proteomes" id="UP000436088"/>
    </source>
</evidence>
<dbReference type="InterPro" id="IPR012337">
    <property type="entry name" value="RNaseH-like_sf"/>
</dbReference>
<dbReference type="PANTHER" id="PTHR33710">
    <property type="entry name" value="BNAC02G09200D PROTEIN"/>
    <property type="match status" value="1"/>
</dbReference>
<organism evidence="3 4">
    <name type="scientific">Hibiscus syriacus</name>
    <name type="common">Rose of Sharon</name>
    <dbReference type="NCBI Taxonomy" id="106335"/>
    <lineage>
        <taxon>Eukaryota</taxon>
        <taxon>Viridiplantae</taxon>
        <taxon>Streptophyta</taxon>
        <taxon>Embryophyta</taxon>
        <taxon>Tracheophyta</taxon>
        <taxon>Spermatophyta</taxon>
        <taxon>Magnoliopsida</taxon>
        <taxon>eudicotyledons</taxon>
        <taxon>Gunneridae</taxon>
        <taxon>Pentapetalae</taxon>
        <taxon>rosids</taxon>
        <taxon>malvids</taxon>
        <taxon>Malvales</taxon>
        <taxon>Malvaceae</taxon>
        <taxon>Malvoideae</taxon>
        <taxon>Hibiscus</taxon>
    </lineage>
</organism>
<feature type="domain" description="Reverse transcriptase" evidence="1">
    <location>
        <begin position="766"/>
        <end position="931"/>
    </location>
</feature>
<dbReference type="Pfam" id="PF13456">
    <property type="entry name" value="RVT_3"/>
    <property type="match status" value="1"/>
</dbReference>
<keyword evidence="4" id="KW-1185">Reference proteome</keyword>
<dbReference type="CDD" id="cd06222">
    <property type="entry name" value="RNase_H_like"/>
    <property type="match status" value="1"/>
</dbReference>
<feature type="domain" description="RNase H type-1" evidence="2">
    <location>
        <begin position="1188"/>
        <end position="1299"/>
    </location>
</feature>
<sequence length="1333" mass="149032">MTKLRTFARKIDLVSRVNQFLQPRQLNQPIMFNSKTPCSTLRCFDNPSKEAPKSDNDGTVSAPIPVNSQFQLPDSKAENFTFPYCQSDYSSRNTDSPRHLDTSRKIIILDNTKHTTLRISENLDPNIASLPLATGHVLPTAPTKLPNLGSTIILAQGTDFPVTVYYFQMPTHVTLPNVQPGLEAPDNLDHVVVDTQSLRKMFNNIFVIINLMWWFFLKLPTNPPNPGSTIILAQGTDFPATVYYFQMPTHVTLPNVQPGCGHPKFAQNVQQYLRDHQPNVVAFLEPVSGSKVDMVIHSIGFPFSHRIGAARFTGRIWICLHDMRFQSSVFTWSRGFTSASLDRVICNSSSSDSFPDLVVFHLLHMRSGHRPLLFSVVRDNRQASDSLANTNSDPNIASVPLATGHVPPTAPTNPPNPGSTIILAQGTDFQMPIHVTLPNVQLGLEAPDNRDHVVVDTQSLCKMFNNIFVIINLTWKLFLNLSQPSLDFQLFLHDVGLHDMRLQSSAFTLSRGFTSARLDRVICNSSWKDSFPDLVVFHLLHMRSDHRPLLFSVGNSSSFRRNTQFRYFSGWLSHEDFSRIVRDNRQASDSLANTISGFTKSAELWNKTVFGYLGSKKKIVMAYIRGVQKPLTTQRTHFLINLESNLLLKLEKILDLEETLWKQRSQISGDAWRFDDTTLREAAVRFFYNLYSIEYSVTGSFPLSRCFLIIPAGEMSSFNAISTSSENHATLFDMSPLKALGHDGLYAKKIQTQWPIIGNTHGMPLLIAPNQTSFIHGRSISENFIINQEVTHSMYLCKKNNDWMAIKVNLEKTFNRIRWDFILDTLTDAGFSTNFINLIMNCITSSSMQVQSSQSFAPQCGIHQEEISDGAWVSFRFRQNGLHVSHLVFVDDMVLYAHVNVHQANIVESIISEFGHYSGHNVNKSKTLLYFSPNTETSIQCSIASRLGFRIINSLGKYIGRITLAKAALGATSVYLMQTMVLPKNIYNDIEKCIRWFICGSSNAGNKISLINWDVICQPRDQGGVGVIRTHEHNMAFLMKIGGSILLVTPYALSHIHSMKAPTANDIDDGIAWRWSHDHAFKLRAAYATLCDLNWVDTNDDLKFIWSLSIPQSEYGANSPTMPLALLVVLHKKPLSTSCAIVPKLAKLYGLGHLSSTPATRRTTASLVWRKLMSGWTCLNSVGGVYPSIGIGSAAEVIRNEEGAWIRGFSKNVGHSSILQGELWGIYEGLLAANFDVERLEIQTDCKQVVNLLKDPMADNCPISLVRAITTLSRQAWSTGLIWIPQGTNIVADSLTKMAPSSVMQMVLYETPPQAVESLLSLDKGGVSPLPVT</sequence>
<accession>A0A6A2X2Q0</accession>
<proteinExistence type="predicted"/>
<dbReference type="Gene3D" id="3.30.420.10">
    <property type="entry name" value="Ribonuclease H-like superfamily/Ribonuclease H"/>
    <property type="match status" value="1"/>
</dbReference>
<dbReference type="GO" id="GO:0003676">
    <property type="term" value="F:nucleic acid binding"/>
    <property type="evidence" value="ECO:0007669"/>
    <property type="project" value="InterPro"/>
</dbReference>
<gene>
    <name evidence="3" type="ORF">F3Y22_tig00112253pilonHSYRG00033</name>
</gene>
<dbReference type="GO" id="GO:0004523">
    <property type="term" value="F:RNA-DNA hybrid ribonuclease activity"/>
    <property type="evidence" value="ECO:0007669"/>
    <property type="project" value="InterPro"/>
</dbReference>
<name>A0A6A2X2Q0_HIBSY</name>
<evidence type="ECO:0000259" key="2">
    <source>
        <dbReference type="Pfam" id="PF13456"/>
    </source>
</evidence>
<dbReference type="SUPFAM" id="SSF56219">
    <property type="entry name" value="DNase I-like"/>
    <property type="match status" value="1"/>
</dbReference>
<dbReference type="InterPro" id="IPR002156">
    <property type="entry name" value="RNaseH_domain"/>
</dbReference>
<dbReference type="Pfam" id="PF00078">
    <property type="entry name" value="RVT_1"/>
    <property type="match status" value="1"/>
</dbReference>
<comment type="caution">
    <text evidence="3">The sequence shown here is derived from an EMBL/GenBank/DDBJ whole genome shotgun (WGS) entry which is preliminary data.</text>
</comment>
<evidence type="ECO:0008006" key="5">
    <source>
        <dbReference type="Google" id="ProtNLM"/>
    </source>
</evidence>
<protein>
    <recommendedName>
        <fullName evidence="5">RNase H type-1 domain-containing protein</fullName>
    </recommendedName>
</protein>
<dbReference type="InterPro" id="IPR036397">
    <property type="entry name" value="RNaseH_sf"/>
</dbReference>
<evidence type="ECO:0000259" key="1">
    <source>
        <dbReference type="Pfam" id="PF00078"/>
    </source>
</evidence>
<dbReference type="SUPFAM" id="SSF53098">
    <property type="entry name" value="Ribonuclease H-like"/>
    <property type="match status" value="1"/>
</dbReference>
<evidence type="ECO:0000313" key="3">
    <source>
        <dbReference type="EMBL" id="KAE8669152.1"/>
    </source>
</evidence>
<dbReference type="InterPro" id="IPR000477">
    <property type="entry name" value="RT_dom"/>
</dbReference>
<dbReference type="Proteomes" id="UP000436088">
    <property type="component" value="Unassembled WGS sequence"/>
</dbReference>
<dbReference type="PANTHER" id="PTHR33710:SF77">
    <property type="entry name" value="DNASE I-LIKE SUPERFAMILY PROTEIN"/>
    <property type="match status" value="1"/>
</dbReference>
<dbReference type="InterPro" id="IPR044730">
    <property type="entry name" value="RNase_H-like_dom_plant"/>
</dbReference>
<dbReference type="InterPro" id="IPR036691">
    <property type="entry name" value="Endo/exonu/phosph_ase_sf"/>
</dbReference>